<dbReference type="InterPro" id="IPR011006">
    <property type="entry name" value="CheY-like_superfamily"/>
</dbReference>
<dbReference type="Pfam" id="PF00512">
    <property type="entry name" value="HisKA"/>
    <property type="match status" value="1"/>
</dbReference>
<evidence type="ECO:0000256" key="6">
    <source>
        <dbReference type="ARBA" id="ARBA00023012"/>
    </source>
</evidence>
<dbReference type="InterPro" id="IPR005467">
    <property type="entry name" value="His_kinase_dom"/>
</dbReference>
<evidence type="ECO:0000256" key="1">
    <source>
        <dbReference type="ARBA" id="ARBA00000085"/>
    </source>
</evidence>
<dbReference type="Pfam" id="PF02518">
    <property type="entry name" value="HATPase_c"/>
    <property type="match status" value="1"/>
</dbReference>
<evidence type="ECO:0000256" key="3">
    <source>
        <dbReference type="ARBA" id="ARBA00022553"/>
    </source>
</evidence>
<feature type="domain" description="Response regulatory" evidence="10">
    <location>
        <begin position="11"/>
        <end position="128"/>
    </location>
</feature>
<dbReference type="PANTHER" id="PTHR43547:SF2">
    <property type="entry name" value="HYBRID SIGNAL TRANSDUCTION HISTIDINE KINASE C"/>
    <property type="match status" value="1"/>
</dbReference>
<dbReference type="PANTHER" id="PTHR43547">
    <property type="entry name" value="TWO-COMPONENT HISTIDINE KINASE"/>
    <property type="match status" value="1"/>
</dbReference>
<proteinExistence type="predicted"/>
<dbReference type="RefSeq" id="WP_088254347.1">
    <property type="nucleotide sequence ID" value="NZ_NIDE01000004.1"/>
</dbReference>
<name>A0A225E525_9BACT</name>
<evidence type="ECO:0000313" key="12">
    <source>
        <dbReference type="Proteomes" id="UP000214646"/>
    </source>
</evidence>
<reference evidence="12" key="1">
    <citation type="submission" date="2017-06" db="EMBL/GenBank/DDBJ databases">
        <title>Genome analysis of Fimbriiglobus ruber SP5, the first member of the order Planctomycetales with confirmed chitinolytic capability.</title>
        <authorList>
            <person name="Ravin N.V."/>
            <person name="Rakitin A.L."/>
            <person name="Ivanova A.A."/>
            <person name="Beletsky A.V."/>
            <person name="Kulichevskaya I.S."/>
            <person name="Mardanov A.V."/>
            <person name="Dedysh S.N."/>
        </authorList>
    </citation>
    <scope>NUCLEOTIDE SEQUENCE [LARGE SCALE GENOMIC DNA]</scope>
    <source>
        <strain evidence="12">SP5</strain>
    </source>
</reference>
<keyword evidence="7" id="KW-0472">Membrane</keyword>
<dbReference type="OrthoDB" id="9813394at2"/>
<keyword evidence="11" id="KW-0489">Methyltransferase</keyword>
<dbReference type="Pfam" id="PF00072">
    <property type="entry name" value="Response_reg"/>
    <property type="match status" value="1"/>
</dbReference>
<dbReference type="GO" id="GO:0032259">
    <property type="term" value="P:methylation"/>
    <property type="evidence" value="ECO:0007669"/>
    <property type="project" value="UniProtKB-KW"/>
</dbReference>
<dbReference type="PRINTS" id="PR00344">
    <property type="entry name" value="BCTRLSENSOR"/>
</dbReference>
<evidence type="ECO:0000259" key="10">
    <source>
        <dbReference type="PROSITE" id="PS50110"/>
    </source>
</evidence>
<dbReference type="CDD" id="cd00082">
    <property type="entry name" value="HisKA"/>
    <property type="match status" value="1"/>
</dbReference>
<dbReference type="SUPFAM" id="SSF47384">
    <property type="entry name" value="Homodimeric domain of signal transducing histidine kinase"/>
    <property type="match status" value="1"/>
</dbReference>
<evidence type="ECO:0000256" key="2">
    <source>
        <dbReference type="ARBA" id="ARBA00012438"/>
    </source>
</evidence>
<dbReference type="InterPro" id="IPR036097">
    <property type="entry name" value="HisK_dim/P_sf"/>
</dbReference>
<dbReference type="GO" id="GO:0008168">
    <property type="term" value="F:methyltransferase activity"/>
    <property type="evidence" value="ECO:0007669"/>
    <property type="project" value="UniProtKB-KW"/>
</dbReference>
<organism evidence="11 12">
    <name type="scientific">Fimbriiglobus ruber</name>
    <dbReference type="NCBI Taxonomy" id="1908690"/>
    <lineage>
        <taxon>Bacteria</taxon>
        <taxon>Pseudomonadati</taxon>
        <taxon>Planctomycetota</taxon>
        <taxon>Planctomycetia</taxon>
        <taxon>Gemmatales</taxon>
        <taxon>Gemmataceae</taxon>
        <taxon>Fimbriiglobus</taxon>
    </lineage>
</organism>
<dbReference type="Gene3D" id="1.10.287.130">
    <property type="match status" value="1"/>
</dbReference>
<dbReference type="PROSITE" id="PS50110">
    <property type="entry name" value="RESPONSE_REGULATORY"/>
    <property type="match status" value="1"/>
</dbReference>
<keyword evidence="12" id="KW-1185">Reference proteome</keyword>
<dbReference type="EMBL" id="NIDE01000004">
    <property type="protein sequence ID" value="OWK43517.1"/>
    <property type="molecule type" value="Genomic_DNA"/>
</dbReference>
<sequence length="390" mass="42602">MATPAPKAAIRVLLVDDDQDDYILTRDLVAEIPGNSYVLDWVSDYDAGLEAVGRGEHDVYLFDYRLGTRTGLDLLAAARGRGLGGPFILLTGQGQSEIDRAAAAAGAADYLEKGKLDAVSLERSIRYACQQKLYETELERKVQERTSELAAANASLRDADRRKDEFLATLAHELRNPLAPIRNALEIMRLAAGNLSGIEQSRQIIDRQVRQMVRLIDDLLDVSRITRGKVQLNLEPVPVPSILDAALETSRPQLEKAGLKIVSPQPAKTVWVKGDRVRLAQVFSNLLNNAAKYTEPGGTVTVEHFQEGDWAVIVVRDTGVGIPPDALPHVFDLFTQVDRTLNRAGGGLGIGLAIVRRLVEMHQGQVSVTSPGVGHGTEFTVRMPAIEPPR</sequence>
<dbReference type="FunFam" id="1.10.287.130:FF:000001">
    <property type="entry name" value="Two-component sensor histidine kinase"/>
    <property type="match status" value="1"/>
</dbReference>
<keyword evidence="5" id="KW-0418">Kinase</keyword>
<evidence type="ECO:0000313" key="11">
    <source>
        <dbReference type="EMBL" id="OWK43517.1"/>
    </source>
</evidence>
<dbReference type="SMART" id="SM00387">
    <property type="entry name" value="HATPase_c"/>
    <property type="match status" value="1"/>
</dbReference>
<dbReference type="SMART" id="SM00388">
    <property type="entry name" value="HisKA"/>
    <property type="match status" value="1"/>
</dbReference>
<dbReference type="AlphaFoldDB" id="A0A225E525"/>
<evidence type="ECO:0000256" key="5">
    <source>
        <dbReference type="ARBA" id="ARBA00022777"/>
    </source>
</evidence>
<comment type="caution">
    <text evidence="11">The sequence shown here is derived from an EMBL/GenBank/DDBJ whole genome shotgun (WGS) entry which is preliminary data.</text>
</comment>
<dbReference type="InterPro" id="IPR004358">
    <property type="entry name" value="Sig_transdc_His_kin-like_C"/>
</dbReference>
<keyword evidence="4 11" id="KW-0808">Transferase</keyword>
<dbReference type="Gene3D" id="3.40.50.2300">
    <property type="match status" value="1"/>
</dbReference>
<dbReference type="InterPro" id="IPR003594">
    <property type="entry name" value="HATPase_dom"/>
</dbReference>
<dbReference type="PROSITE" id="PS50109">
    <property type="entry name" value="HIS_KIN"/>
    <property type="match status" value="1"/>
</dbReference>
<protein>
    <recommendedName>
        <fullName evidence="2">histidine kinase</fullName>
        <ecNumber evidence="2">2.7.13.3</ecNumber>
    </recommendedName>
</protein>
<accession>A0A225E525</accession>
<dbReference type="FunFam" id="3.30.565.10:FF:000006">
    <property type="entry name" value="Sensor histidine kinase WalK"/>
    <property type="match status" value="1"/>
</dbReference>
<dbReference type="Proteomes" id="UP000214646">
    <property type="component" value="Unassembled WGS sequence"/>
</dbReference>
<dbReference type="CDD" id="cd00156">
    <property type="entry name" value="REC"/>
    <property type="match status" value="1"/>
</dbReference>
<dbReference type="InterPro" id="IPR036890">
    <property type="entry name" value="HATPase_C_sf"/>
</dbReference>
<dbReference type="SUPFAM" id="SSF52172">
    <property type="entry name" value="CheY-like"/>
    <property type="match status" value="1"/>
</dbReference>
<dbReference type="SUPFAM" id="SSF55874">
    <property type="entry name" value="ATPase domain of HSP90 chaperone/DNA topoisomerase II/histidine kinase"/>
    <property type="match status" value="1"/>
</dbReference>
<comment type="catalytic activity">
    <reaction evidence="1">
        <text>ATP + protein L-histidine = ADP + protein N-phospho-L-histidine.</text>
        <dbReference type="EC" id="2.7.13.3"/>
    </reaction>
</comment>
<keyword evidence="6" id="KW-0902">Two-component regulatory system</keyword>
<evidence type="ECO:0000259" key="9">
    <source>
        <dbReference type="PROSITE" id="PS50109"/>
    </source>
</evidence>
<evidence type="ECO:0000256" key="4">
    <source>
        <dbReference type="ARBA" id="ARBA00022679"/>
    </source>
</evidence>
<dbReference type="GO" id="GO:0000155">
    <property type="term" value="F:phosphorelay sensor kinase activity"/>
    <property type="evidence" value="ECO:0007669"/>
    <property type="project" value="InterPro"/>
</dbReference>
<feature type="domain" description="Histidine kinase" evidence="9">
    <location>
        <begin position="169"/>
        <end position="387"/>
    </location>
</feature>
<gene>
    <name evidence="11" type="ORF">FRUB_03116</name>
</gene>
<dbReference type="Gene3D" id="3.30.565.10">
    <property type="entry name" value="Histidine kinase-like ATPase, C-terminal domain"/>
    <property type="match status" value="1"/>
</dbReference>
<keyword evidence="3 8" id="KW-0597">Phosphoprotein</keyword>
<dbReference type="InterPro" id="IPR001789">
    <property type="entry name" value="Sig_transdc_resp-reg_receiver"/>
</dbReference>
<dbReference type="CDD" id="cd00075">
    <property type="entry name" value="HATPase"/>
    <property type="match status" value="1"/>
</dbReference>
<feature type="modified residue" description="4-aspartylphosphate" evidence="8">
    <location>
        <position position="63"/>
    </location>
</feature>
<dbReference type="SMART" id="SM00448">
    <property type="entry name" value="REC"/>
    <property type="match status" value="1"/>
</dbReference>
<dbReference type="InterPro" id="IPR003661">
    <property type="entry name" value="HisK_dim/P_dom"/>
</dbReference>
<dbReference type="EC" id="2.7.13.3" evidence="2"/>
<evidence type="ECO:0000256" key="8">
    <source>
        <dbReference type="PROSITE-ProRule" id="PRU00169"/>
    </source>
</evidence>
<evidence type="ECO:0000256" key="7">
    <source>
        <dbReference type="ARBA" id="ARBA00023136"/>
    </source>
</evidence>